<evidence type="ECO:0008006" key="4">
    <source>
        <dbReference type="Google" id="ProtNLM"/>
    </source>
</evidence>
<dbReference type="Pfam" id="PF25589">
    <property type="entry name" value="DUF7935"/>
    <property type="match status" value="1"/>
</dbReference>
<evidence type="ECO:0000313" key="3">
    <source>
        <dbReference type="Proteomes" id="UP000077013"/>
    </source>
</evidence>
<name>A0A167HH61_9FLAO</name>
<evidence type="ECO:0000256" key="1">
    <source>
        <dbReference type="SAM" id="Phobius"/>
    </source>
</evidence>
<keyword evidence="1" id="KW-0472">Membrane</keyword>
<dbReference type="STRING" id="1763537.ULVI_08395"/>
<dbReference type="OrthoDB" id="1493032at2"/>
<protein>
    <recommendedName>
        <fullName evidence="4">DUF4760 domain-containing protein</fullName>
    </recommendedName>
</protein>
<comment type="caution">
    <text evidence="2">The sequence shown here is derived from an EMBL/GenBank/DDBJ whole genome shotgun (WGS) entry which is preliminary data.</text>
</comment>
<evidence type="ECO:0000313" key="2">
    <source>
        <dbReference type="EMBL" id="OAB78598.1"/>
    </source>
</evidence>
<dbReference type="InterPro" id="IPR057695">
    <property type="entry name" value="DUF7935"/>
</dbReference>
<keyword evidence="1" id="KW-1133">Transmembrane helix</keyword>
<dbReference type="Proteomes" id="UP000077013">
    <property type="component" value="Unassembled WGS sequence"/>
</dbReference>
<accession>A0A167HH61</accession>
<dbReference type="EMBL" id="LRXL01000037">
    <property type="protein sequence ID" value="OAB78598.1"/>
    <property type="molecule type" value="Genomic_DNA"/>
</dbReference>
<feature type="transmembrane region" description="Helical" evidence="1">
    <location>
        <begin position="6"/>
        <end position="27"/>
    </location>
</feature>
<keyword evidence="3" id="KW-1185">Reference proteome</keyword>
<keyword evidence="1" id="KW-0812">Transmembrane</keyword>
<reference evidence="2 3" key="1">
    <citation type="submission" date="2016-02" db="EMBL/GenBank/DDBJ databases">
        <title>Ulvibacter sp. LPB0005, isolated from Thais luteostoma.</title>
        <authorList>
            <person name="Shin S.-K."/>
            <person name="Yi H."/>
        </authorList>
    </citation>
    <scope>NUCLEOTIDE SEQUENCE [LARGE SCALE GENOMIC DNA]</scope>
    <source>
        <strain evidence="2 3">LPB0005</strain>
    </source>
</reference>
<dbReference type="RefSeq" id="WP_068591748.1">
    <property type="nucleotide sequence ID" value="NZ_LRXL01000037.1"/>
</dbReference>
<sequence length="173" mass="20462">MEITQIINYFAYLLPAIVVGVVAYYFFKGHTANEEGRRRYLIQKEAQGQVLPLRLQSYERITLFLERMDPNKLLVRVKPYSESVEDYENLLIKNIEQEYEHNLTQQIYVSQECWNLVNAAKNATIHVIRQAAMHEKQGASDKMREWLLRNFMEEITPSQKALTYVRKEVAELF</sequence>
<proteinExistence type="predicted"/>
<dbReference type="AlphaFoldDB" id="A0A167HH61"/>
<organism evidence="2 3">
    <name type="scientific">Cochleicola gelatinilyticus</name>
    <dbReference type="NCBI Taxonomy" id="1763537"/>
    <lineage>
        <taxon>Bacteria</taxon>
        <taxon>Pseudomonadati</taxon>
        <taxon>Bacteroidota</taxon>
        <taxon>Flavobacteriia</taxon>
        <taxon>Flavobacteriales</taxon>
        <taxon>Flavobacteriaceae</taxon>
        <taxon>Cochleicola</taxon>
    </lineage>
</organism>
<gene>
    <name evidence="2" type="ORF">ULVI_08395</name>
</gene>